<dbReference type="SUPFAM" id="SSF56801">
    <property type="entry name" value="Acetyl-CoA synthetase-like"/>
    <property type="match status" value="1"/>
</dbReference>
<gene>
    <name evidence="1" type="ORF">BJ212DRAFT_1298696</name>
</gene>
<dbReference type="GeneID" id="64626758"/>
<dbReference type="Gene3D" id="3.40.50.12780">
    <property type="entry name" value="N-terminal domain of ligase-like"/>
    <property type="match status" value="1"/>
</dbReference>
<proteinExistence type="predicted"/>
<name>A0A9P7EE39_9AGAM</name>
<organism evidence="1 2">
    <name type="scientific">Suillus subaureus</name>
    <dbReference type="NCBI Taxonomy" id="48587"/>
    <lineage>
        <taxon>Eukaryota</taxon>
        <taxon>Fungi</taxon>
        <taxon>Dikarya</taxon>
        <taxon>Basidiomycota</taxon>
        <taxon>Agaricomycotina</taxon>
        <taxon>Agaricomycetes</taxon>
        <taxon>Agaricomycetidae</taxon>
        <taxon>Boletales</taxon>
        <taxon>Suillineae</taxon>
        <taxon>Suillaceae</taxon>
        <taxon>Suillus</taxon>
    </lineage>
</organism>
<sequence>MVSHGNIIHATLGVMVHSMKIDKIQEPPVWDTPDGLQVYFSVLPVYHLYGLYMTSFLNFIKCSTIYPEATVLHTSHLNLLPSFVPVSQAWKELPQVMVCPNLQTVVTMNPLPGMLDGWAKNKPGSARILVSSVTAHILHPNGSLVGPNEAGELHVHGGTAMLGYKANIKATQEIFINGWLHMGDQMRIDEDGDTLKILGMQVSPVEIENTLLAQPDKLITDTQLSRYKWLRGGIVCVEMIPKSPTRKVLKWVLVDEYARDGKVKAKAKARL</sequence>
<dbReference type="RefSeq" id="XP_041194503.1">
    <property type="nucleotide sequence ID" value="XM_041332741.1"/>
</dbReference>
<dbReference type="EMBL" id="JABBWG010000011">
    <property type="protein sequence ID" value="KAG1818631.1"/>
    <property type="molecule type" value="Genomic_DNA"/>
</dbReference>
<dbReference type="AlphaFoldDB" id="A0A9P7EE39"/>
<evidence type="ECO:0000313" key="2">
    <source>
        <dbReference type="Proteomes" id="UP000807769"/>
    </source>
</evidence>
<dbReference type="GO" id="GO:0016405">
    <property type="term" value="F:CoA-ligase activity"/>
    <property type="evidence" value="ECO:0007669"/>
    <property type="project" value="TreeGrafter"/>
</dbReference>
<accession>A0A9P7EE39</accession>
<evidence type="ECO:0000313" key="1">
    <source>
        <dbReference type="EMBL" id="KAG1818631.1"/>
    </source>
</evidence>
<keyword evidence="2" id="KW-1185">Reference proteome</keyword>
<dbReference type="InterPro" id="IPR042099">
    <property type="entry name" value="ANL_N_sf"/>
</dbReference>
<reference evidence="1" key="1">
    <citation type="journal article" date="2020" name="New Phytol.">
        <title>Comparative genomics reveals dynamic genome evolution in host specialist ectomycorrhizal fungi.</title>
        <authorList>
            <person name="Lofgren L.A."/>
            <person name="Nguyen N.H."/>
            <person name="Vilgalys R."/>
            <person name="Ruytinx J."/>
            <person name="Liao H.L."/>
            <person name="Branco S."/>
            <person name="Kuo A."/>
            <person name="LaButti K."/>
            <person name="Lipzen A."/>
            <person name="Andreopoulos W."/>
            <person name="Pangilinan J."/>
            <person name="Riley R."/>
            <person name="Hundley H."/>
            <person name="Na H."/>
            <person name="Barry K."/>
            <person name="Grigoriev I.V."/>
            <person name="Stajich J.E."/>
            <person name="Kennedy P.G."/>
        </authorList>
    </citation>
    <scope>NUCLEOTIDE SEQUENCE</scope>
    <source>
        <strain evidence="1">MN1</strain>
    </source>
</reference>
<dbReference type="Proteomes" id="UP000807769">
    <property type="component" value="Unassembled WGS sequence"/>
</dbReference>
<comment type="caution">
    <text evidence="1">The sequence shown here is derived from an EMBL/GenBank/DDBJ whole genome shotgun (WGS) entry which is preliminary data.</text>
</comment>
<protein>
    <recommendedName>
        <fullName evidence="3">AMP-dependent synthetase/ligase domain-containing protein</fullName>
    </recommendedName>
</protein>
<dbReference type="PANTHER" id="PTHR24096">
    <property type="entry name" value="LONG-CHAIN-FATTY-ACID--COA LIGASE"/>
    <property type="match status" value="1"/>
</dbReference>
<dbReference type="PANTHER" id="PTHR24096:SF422">
    <property type="entry name" value="BCDNA.GH02901"/>
    <property type="match status" value="1"/>
</dbReference>
<evidence type="ECO:0008006" key="3">
    <source>
        <dbReference type="Google" id="ProtNLM"/>
    </source>
</evidence>
<dbReference type="OrthoDB" id="1898221at2759"/>